<keyword evidence="1" id="KW-1133">Transmembrane helix</keyword>
<keyword evidence="3" id="KW-1185">Reference proteome</keyword>
<proteinExistence type="predicted"/>
<dbReference type="Proteomes" id="UP000651482">
    <property type="component" value="Unassembled WGS sequence"/>
</dbReference>
<comment type="caution">
    <text evidence="2">The sequence shown here is derived from an EMBL/GenBank/DDBJ whole genome shotgun (WGS) entry which is preliminary data.</text>
</comment>
<evidence type="ECO:0000313" key="3">
    <source>
        <dbReference type="Proteomes" id="UP000651482"/>
    </source>
</evidence>
<gene>
    <name evidence="2" type="ORF">IAG03_06105</name>
</gene>
<organism evidence="2 3">
    <name type="scientific">Yeguia hominis</name>
    <dbReference type="NCBI Taxonomy" id="2763662"/>
    <lineage>
        <taxon>Bacteria</taxon>
        <taxon>Bacillati</taxon>
        <taxon>Bacillota</taxon>
        <taxon>Clostridia</taxon>
        <taxon>Eubacteriales</taxon>
        <taxon>Yeguiaceae</taxon>
        <taxon>Yeguia</taxon>
    </lineage>
</organism>
<accession>A0A926HRA6</accession>
<sequence length="235" mass="27314">MKRRTIFIVLLVVSLFVWISGRKIFAMHTGFSTKEMDDNMQKTFLSNINLTRMTEEPPQNTIQCFDVNEYEMIAIGTKNSQNKYVSVYDERGEFQYGYRFVCNQSFGIQWDGDHLIIYFVRSNVAALFDSDGNAIELKTIEDTSENNSYWNHTVFANEKRVHQNRYILKNNMGLFNAFAFSYSQLIRLEPSGNGTVLYDVSERQMTQTIVGLIAVVLFVILVLTVVMRQLFKVRK</sequence>
<keyword evidence="1" id="KW-0812">Transmembrane</keyword>
<feature type="transmembrane region" description="Helical" evidence="1">
    <location>
        <begin position="209"/>
        <end position="231"/>
    </location>
</feature>
<evidence type="ECO:0000313" key="2">
    <source>
        <dbReference type="EMBL" id="MBC8533584.1"/>
    </source>
</evidence>
<dbReference type="EMBL" id="JACRSN010000007">
    <property type="protein sequence ID" value="MBC8533584.1"/>
    <property type="molecule type" value="Genomic_DNA"/>
</dbReference>
<protein>
    <submittedName>
        <fullName evidence="2">Uncharacterized protein</fullName>
    </submittedName>
</protein>
<reference evidence="2" key="1">
    <citation type="submission" date="2020-08" db="EMBL/GenBank/DDBJ databases">
        <title>Genome public.</title>
        <authorList>
            <person name="Liu C."/>
            <person name="Sun Q."/>
        </authorList>
    </citation>
    <scope>NUCLEOTIDE SEQUENCE</scope>
    <source>
        <strain evidence="2">NSJ-40</strain>
    </source>
</reference>
<evidence type="ECO:0000256" key="1">
    <source>
        <dbReference type="SAM" id="Phobius"/>
    </source>
</evidence>
<name>A0A926HRA6_9FIRM</name>
<dbReference type="RefSeq" id="WP_249319091.1">
    <property type="nucleotide sequence ID" value="NZ_JACRSN010000007.1"/>
</dbReference>
<keyword evidence="1" id="KW-0472">Membrane</keyword>
<dbReference type="AlphaFoldDB" id="A0A926HRA6"/>